<dbReference type="Proteomes" id="UP001285441">
    <property type="component" value="Unassembled WGS sequence"/>
</dbReference>
<name>A0AAE0NPQ8_9PEZI</name>
<evidence type="ECO:0000313" key="3">
    <source>
        <dbReference type="Proteomes" id="UP001285441"/>
    </source>
</evidence>
<dbReference type="EMBL" id="JAULSW010000004">
    <property type="protein sequence ID" value="KAK3385436.1"/>
    <property type="molecule type" value="Genomic_DNA"/>
</dbReference>
<evidence type="ECO:0000256" key="1">
    <source>
        <dbReference type="SAM" id="Coils"/>
    </source>
</evidence>
<organism evidence="2 3">
    <name type="scientific">Podospora didyma</name>
    <dbReference type="NCBI Taxonomy" id="330526"/>
    <lineage>
        <taxon>Eukaryota</taxon>
        <taxon>Fungi</taxon>
        <taxon>Dikarya</taxon>
        <taxon>Ascomycota</taxon>
        <taxon>Pezizomycotina</taxon>
        <taxon>Sordariomycetes</taxon>
        <taxon>Sordariomycetidae</taxon>
        <taxon>Sordariales</taxon>
        <taxon>Podosporaceae</taxon>
        <taxon>Podospora</taxon>
    </lineage>
</organism>
<gene>
    <name evidence="2" type="ORF">B0H63DRAFT_560043</name>
</gene>
<keyword evidence="1" id="KW-0175">Coiled coil</keyword>
<reference evidence="2" key="2">
    <citation type="submission" date="2023-06" db="EMBL/GenBank/DDBJ databases">
        <authorList>
            <consortium name="Lawrence Berkeley National Laboratory"/>
            <person name="Haridas S."/>
            <person name="Hensen N."/>
            <person name="Bonometti L."/>
            <person name="Westerberg I."/>
            <person name="Brannstrom I.O."/>
            <person name="Guillou S."/>
            <person name="Cros-Aarteil S."/>
            <person name="Calhoun S."/>
            <person name="Kuo A."/>
            <person name="Mondo S."/>
            <person name="Pangilinan J."/>
            <person name="Riley R."/>
            <person name="LaButti K."/>
            <person name="Andreopoulos B."/>
            <person name="Lipzen A."/>
            <person name="Chen C."/>
            <person name="Yanf M."/>
            <person name="Daum C."/>
            <person name="Ng V."/>
            <person name="Clum A."/>
            <person name="Steindorff A."/>
            <person name="Ohm R."/>
            <person name="Martin F."/>
            <person name="Silar P."/>
            <person name="Natvig D."/>
            <person name="Lalanne C."/>
            <person name="Gautier V."/>
            <person name="Ament-velasquez S.L."/>
            <person name="Kruys A."/>
            <person name="Hutchinson M.I."/>
            <person name="Powell A.J."/>
            <person name="Barry K."/>
            <person name="Miller A.N."/>
            <person name="Grigoriev I.V."/>
            <person name="Debuchy R."/>
            <person name="Gladieux P."/>
            <person name="Thoren M.H."/>
            <person name="Johannesson H."/>
        </authorList>
    </citation>
    <scope>NUCLEOTIDE SEQUENCE</scope>
    <source>
        <strain evidence="2">CBS 232.78</strain>
    </source>
</reference>
<evidence type="ECO:0000313" key="2">
    <source>
        <dbReference type="EMBL" id="KAK3385436.1"/>
    </source>
</evidence>
<keyword evidence="3" id="KW-1185">Reference proteome</keyword>
<protein>
    <submittedName>
        <fullName evidence="2">Uncharacterized protein</fullName>
    </submittedName>
</protein>
<proteinExistence type="predicted"/>
<sequence>MAKQREEELRDTQGFWGLMHARGFRMMQFHGTEPSALEILDHLVRTQQERGNLVLTIQRELVDEKKELDSTSTGKELRREIDKATEQYQQKLEDLKEEHDDALNRRDAEMAKILEGQRQDFEEKLNEANKAQDELRINMERLNRKRTPSMRSCSPRSQNWWKQVEGLRVDKDKAQQQASQMEEVYNDF</sequence>
<comment type="caution">
    <text evidence="2">The sequence shown here is derived from an EMBL/GenBank/DDBJ whole genome shotgun (WGS) entry which is preliminary data.</text>
</comment>
<accession>A0AAE0NPQ8</accession>
<dbReference type="AlphaFoldDB" id="A0AAE0NPQ8"/>
<reference evidence="2" key="1">
    <citation type="journal article" date="2023" name="Mol. Phylogenet. Evol.">
        <title>Genome-scale phylogeny and comparative genomics of the fungal order Sordariales.</title>
        <authorList>
            <person name="Hensen N."/>
            <person name="Bonometti L."/>
            <person name="Westerberg I."/>
            <person name="Brannstrom I.O."/>
            <person name="Guillou S."/>
            <person name="Cros-Aarteil S."/>
            <person name="Calhoun S."/>
            <person name="Haridas S."/>
            <person name="Kuo A."/>
            <person name="Mondo S."/>
            <person name="Pangilinan J."/>
            <person name="Riley R."/>
            <person name="LaButti K."/>
            <person name="Andreopoulos B."/>
            <person name="Lipzen A."/>
            <person name="Chen C."/>
            <person name="Yan M."/>
            <person name="Daum C."/>
            <person name="Ng V."/>
            <person name="Clum A."/>
            <person name="Steindorff A."/>
            <person name="Ohm R.A."/>
            <person name="Martin F."/>
            <person name="Silar P."/>
            <person name="Natvig D.O."/>
            <person name="Lalanne C."/>
            <person name="Gautier V."/>
            <person name="Ament-Velasquez S.L."/>
            <person name="Kruys A."/>
            <person name="Hutchinson M.I."/>
            <person name="Powell A.J."/>
            <person name="Barry K."/>
            <person name="Miller A.N."/>
            <person name="Grigoriev I.V."/>
            <person name="Debuchy R."/>
            <person name="Gladieux P."/>
            <person name="Hiltunen Thoren M."/>
            <person name="Johannesson H."/>
        </authorList>
    </citation>
    <scope>NUCLEOTIDE SEQUENCE</scope>
    <source>
        <strain evidence="2">CBS 232.78</strain>
    </source>
</reference>
<feature type="coiled-coil region" evidence="1">
    <location>
        <begin position="74"/>
        <end position="184"/>
    </location>
</feature>